<proteinExistence type="predicted"/>
<evidence type="ECO:0000256" key="2">
    <source>
        <dbReference type="SAM" id="Phobius"/>
    </source>
</evidence>
<keyword evidence="3" id="KW-0732">Signal</keyword>
<reference evidence="6" key="1">
    <citation type="submission" date="2012-12" db="EMBL/GenBank/DDBJ databases">
        <authorList>
            <person name="Hellsten U."/>
            <person name="Grimwood J."/>
            <person name="Chapman J.A."/>
            <person name="Shapiro H."/>
            <person name="Aerts A."/>
            <person name="Otillar R.P."/>
            <person name="Terry A.Y."/>
            <person name="Boore J.L."/>
            <person name="Simakov O."/>
            <person name="Marletaz F."/>
            <person name="Cho S.-J."/>
            <person name="Edsinger-Gonzales E."/>
            <person name="Havlak P."/>
            <person name="Kuo D.-H."/>
            <person name="Larsson T."/>
            <person name="Lv J."/>
            <person name="Arendt D."/>
            <person name="Savage R."/>
            <person name="Osoegawa K."/>
            <person name="de Jong P."/>
            <person name="Lindberg D.R."/>
            <person name="Seaver E.C."/>
            <person name="Weisblat D.A."/>
            <person name="Putnam N.H."/>
            <person name="Grigoriev I.V."/>
            <person name="Rokhsar D.S."/>
        </authorList>
    </citation>
    <scope>NUCLEOTIDE SEQUENCE</scope>
</reference>
<feature type="transmembrane region" description="Helical" evidence="2">
    <location>
        <begin position="119"/>
        <end position="146"/>
    </location>
</feature>
<dbReference type="Proteomes" id="UP000015101">
    <property type="component" value="Unassembled WGS sequence"/>
</dbReference>
<dbReference type="InParanoid" id="T1EYE0"/>
<dbReference type="EMBL" id="AMQM01002525">
    <property type="status" value="NOT_ANNOTATED_CDS"/>
    <property type="molecule type" value="Genomic_DNA"/>
</dbReference>
<keyword evidence="2" id="KW-0812">Transmembrane</keyword>
<reference evidence="5" key="3">
    <citation type="submission" date="2015-06" db="UniProtKB">
        <authorList>
            <consortium name="EnsemblMetazoa"/>
        </authorList>
    </citation>
    <scope>IDENTIFICATION</scope>
</reference>
<accession>T1EYE0</accession>
<evidence type="ECO:0000313" key="4">
    <source>
        <dbReference type="EMBL" id="ESO11684.1"/>
    </source>
</evidence>
<dbReference type="EMBL" id="KB095812">
    <property type="protein sequence ID" value="ESO11684.1"/>
    <property type="molecule type" value="Genomic_DNA"/>
</dbReference>
<organism evidence="5 6">
    <name type="scientific">Helobdella robusta</name>
    <name type="common">Californian leech</name>
    <dbReference type="NCBI Taxonomy" id="6412"/>
    <lineage>
        <taxon>Eukaryota</taxon>
        <taxon>Metazoa</taxon>
        <taxon>Spiralia</taxon>
        <taxon>Lophotrochozoa</taxon>
        <taxon>Annelida</taxon>
        <taxon>Clitellata</taxon>
        <taxon>Hirudinea</taxon>
        <taxon>Rhynchobdellida</taxon>
        <taxon>Glossiphoniidae</taxon>
        <taxon>Helobdella</taxon>
    </lineage>
</organism>
<dbReference type="CTD" id="20201590"/>
<keyword evidence="1" id="KW-0175">Coiled coil</keyword>
<feature type="coiled-coil region" evidence="1">
    <location>
        <begin position="227"/>
        <end position="261"/>
    </location>
</feature>
<feature type="transmembrane region" description="Helical" evidence="2">
    <location>
        <begin position="166"/>
        <end position="185"/>
    </location>
</feature>
<dbReference type="HOGENOM" id="CLU_761359_0_0_1"/>
<keyword evidence="6" id="KW-1185">Reference proteome</keyword>
<evidence type="ECO:0000313" key="6">
    <source>
        <dbReference type="Proteomes" id="UP000015101"/>
    </source>
</evidence>
<dbReference type="KEGG" id="hro:HELRODRAFT_166699"/>
<dbReference type="GeneID" id="20201590"/>
<keyword evidence="2" id="KW-1133">Transmembrane helix</keyword>
<sequence>MELVVAKKILKVFFCVAFILVSECGTQSPSEMMHEYLEPRSFWYESMRPTFFLTNTFLHSIAGTGITKSILKSLNLSIEKVTMDDFSKLTLNQFIQELSKDKSGLFMNVVKSNVTYTSFFVLGILIIIFMWIACCTFLCLRSLAAYGTLVSGKVLSESFVQSDKRSQVKMIGGFMGVLVGLFAYIDFLKNETSTAISVDEYCDRIGIIIKEIPAEMKAVLHKSCPSFALLQSDLAKLSQTLTDLENNIEELKRHGISIKQDYESFNRTFASIKPVALHQLSFCASTSSDCALAATLYQSFIFLRSDSLGDFESLLDNFDQQFNNLLVSMRDSLTVLKSSIQNLELPQIAKKFVCFQLGAVLGVF</sequence>
<name>T1EYE0_HELRO</name>
<evidence type="ECO:0000313" key="5">
    <source>
        <dbReference type="EnsemblMetazoa" id="HelroP166699"/>
    </source>
</evidence>
<protein>
    <submittedName>
        <fullName evidence="4 5">Uncharacterized protein</fullName>
    </submittedName>
</protein>
<gene>
    <name evidence="5" type="primary">20201590</name>
    <name evidence="4" type="ORF">HELRODRAFT_166699</name>
</gene>
<evidence type="ECO:0000256" key="1">
    <source>
        <dbReference type="SAM" id="Coils"/>
    </source>
</evidence>
<feature type="chain" id="PRO_5010980107" evidence="3">
    <location>
        <begin position="25"/>
        <end position="364"/>
    </location>
</feature>
<evidence type="ECO:0000256" key="3">
    <source>
        <dbReference type="SAM" id="SignalP"/>
    </source>
</evidence>
<reference evidence="4 6" key="2">
    <citation type="journal article" date="2013" name="Nature">
        <title>Insights into bilaterian evolution from three spiralian genomes.</title>
        <authorList>
            <person name="Simakov O."/>
            <person name="Marletaz F."/>
            <person name="Cho S.J."/>
            <person name="Edsinger-Gonzales E."/>
            <person name="Havlak P."/>
            <person name="Hellsten U."/>
            <person name="Kuo D.H."/>
            <person name="Larsson T."/>
            <person name="Lv J."/>
            <person name="Arendt D."/>
            <person name="Savage R."/>
            <person name="Osoegawa K."/>
            <person name="de Jong P."/>
            <person name="Grimwood J."/>
            <person name="Chapman J.A."/>
            <person name="Shapiro H."/>
            <person name="Aerts A."/>
            <person name="Otillar R.P."/>
            <person name="Terry A.Y."/>
            <person name="Boore J.L."/>
            <person name="Grigoriev I.V."/>
            <person name="Lindberg D.R."/>
            <person name="Seaver E.C."/>
            <person name="Weisblat D.A."/>
            <person name="Putnam N.H."/>
            <person name="Rokhsar D.S."/>
        </authorList>
    </citation>
    <scope>NUCLEOTIDE SEQUENCE</scope>
</reference>
<feature type="signal peptide" evidence="3">
    <location>
        <begin position="1"/>
        <end position="24"/>
    </location>
</feature>
<dbReference type="RefSeq" id="XP_009010172.1">
    <property type="nucleotide sequence ID" value="XM_009011924.1"/>
</dbReference>
<dbReference type="EnsemblMetazoa" id="HelroT166699">
    <property type="protein sequence ID" value="HelroP166699"/>
    <property type="gene ID" value="HelroG166699"/>
</dbReference>
<dbReference type="AlphaFoldDB" id="T1EYE0"/>
<keyword evidence="2" id="KW-0472">Membrane</keyword>